<dbReference type="AlphaFoldDB" id="A0A017SZ86"/>
<dbReference type="RefSeq" id="WP_052376407.1">
    <property type="nucleotide sequence ID" value="NZ_ASRX01000062.1"/>
</dbReference>
<dbReference type="eggNOG" id="COG2969">
    <property type="taxonomic scope" value="Bacteria"/>
</dbReference>
<evidence type="ECO:0000256" key="1">
    <source>
        <dbReference type="SAM" id="MobiDB-lite"/>
    </source>
</evidence>
<feature type="region of interest" description="Disordered" evidence="1">
    <location>
        <begin position="113"/>
        <end position="316"/>
    </location>
</feature>
<dbReference type="Gene3D" id="2.30.30.220">
    <property type="entry name" value="SspB-like"/>
    <property type="match status" value="1"/>
</dbReference>
<feature type="compositionally biased region" description="Basic and acidic residues" evidence="1">
    <location>
        <begin position="234"/>
        <end position="251"/>
    </location>
</feature>
<reference evidence="2 3" key="1">
    <citation type="submission" date="2013-05" db="EMBL/GenBank/DDBJ databases">
        <title>Genome assembly of Chondromyces apiculatus DSM 436.</title>
        <authorList>
            <person name="Sharma G."/>
            <person name="Khatri I."/>
            <person name="Kaur C."/>
            <person name="Mayilraj S."/>
            <person name="Subramanian S."/>
        </authorList>
    </citation>
    <scope>NUCLEOTIDE SEQUENCE [LARGE SCALE GENOMIC DNA]</scope>
    <source>
        <strain evidence="2 3">DSM 436</strain>
    </source>
</reference>
<accession>A0A017SZ86</accession>
<comment type="caution">
    <text evidence="2">The sequence shown here is derived from an EMBL/GenBank/DDBJ whole genome shotgun (WGS) entry which is preliminary data.</text>
</comment>
<feature type="compositionally biased region" description="Basic and acidic residues" evidence="1">
    <location>
        <begin position="140"/>
        <end position="206"/>
    </location>
</feature>
<feature type="compositionally biased region" description="Low complexity" evidence="1">
    <location>
        <begin position="114"/>
        <end position="123"/>
    </location>
</feature>
<name>A0A017SZ86_9BACT</name>
<feature type="compositionally biased region" description="Gly residues" evidence="1">
    <location>
        <begin position="271"/>
        <end position="282"/>
    </location>
</feature>
<keyword evidence="3" id="KW-1185">Reference proteome</keyword>
<protein>
    <recommendedName>
        <fullName evidence="4">Stringent starvation protein B</fullName>
    </recommendedName>
</protein>
<proteinExistence type="predicted"/>
<dbReference type="Proteomes" id="UP000019678">
    <property type="component" value="Unassembled WGS sequence"/>
</dbReference>
<dbReference type="SUPFAM" id="SSF101738">
    <property type="entry name" value="SspB-like"/>
    <property type="match status" value="1"/>
</dbReference>
<dbReference type="OrthoDB" id="5509997at2"/>
<gene>
    <name evidence="2" type="ORF">CAP_7243</name>
</gene>
<evidence type="ECO:0000313" key="2">
    <source>
        <dbReference type="EMBL" id="EYF02314.1"/>
    </source>
</evidence>
<dbReference type="EMBL" id="ASRX01000062">
    <property type="protein sequence ID" value="EYF02314.1"/>
    <property type="molecule type" value="Genomic_DNA"/>
</dbReference>
<dbReference type="STRING" id="1192034.CAP_7243"/>
<organism evidence="2 3">
    <name type="scientific">Chondromyces apiculatus DSM 436</name>
    <dbReference type="NCBI Taxonomy" id="1192034"/>
    <lineage>
        <taxon>Bacteria</taxon>
        <taxon>Pseudomonadati</taxon>
        <taxon>Myxococcota</taxon>
        <taxon>Polyangia</taxon>
        <taxon>Polyangiales</taxon>
        <taxon>Polyangiaceae</taxon>
        <taxon>Chondromyces</taxon>
    </lineage>
</organism>
<evidence type="ECO:0008006" key="4">
    <source>
        <dbReference type="Google" id="ProtNLM"/>
    </source>
</evidence>
<evidence type="ECO:0000313" key="3">
    <source>
        <dbReference type="Proteomes" id="UP000019678"/>
    </source>
</evidence>
<sequence length="316" mass="33966">MPDAPRPLPPKKEVALALLQREPSIFVHIDPRRPGVLVPKWFANQSQLTLQIGMNMTIPIVDLKIDDEGISCTLSFQRTPFWCRMPWASVWGLVGESHRGVVWPEDVPPEVVREQAQAGAQKPPAKRPRPHLAAVGSSPERGKGAEEPGAAKRDEAEGAREGEARDGEAQDGEARDGEARDGEARDGEARADEDRAEEKREGEKPAAAEVRAPVRLVAVDLSERRDEAAEDEAREAQKPREAQKAPREVARGKAAAVAERKGEDEAPVDGDAGGAGGAGAEGEAGAEGDEARDKSGARQGGGKPKRELPPYLRVIK</sequence>
<dbReference type="InterPro" id="IPR036760">
    <property type="entry name" value="SspB-like_sf"/>
</dbReference>